<accession>Q07QJ2</accession>
<gene>
    <name evidence="2" type="ordered locus">RPE_1844</name>
</gene>
<dbReference type="HOGENOM" id="CLU_186074_0_0_5"/>
<dbReference type="KEGG" id="rpe:RPE_1844"/>
<feature type="region of interest" description="Disordered" evidence="1">
    <location>
        <begin position="57"/>
        <end position="81"/>
    </location>
</feature>
<evidence type="ECO:0000313" key="2">
    <source>
        <dbReference type="EMBL" id="ABJ05792.1"/>
    </source>
</evidence>
<reference evidence="2" key="1">
    <citation type="submission" date="2006-09" db="EMBL/GenBank/DDBJ databases">
        <title>Complete sequence of Rhodopseudomonas palustris BisA53.</title>
        <authorList>
            <consortium name="US DOE Joint Genome Institute"/>
            <person name="Copeland A."/>
            <person name="Lucas S."/>
            <person name="Lapidus A."/>
            <person name="Barry K."/>
            <person name="Detter J.C."/>
            <person name="Glavina del Rio T."/>
            <person name="Hammon N."/>
            <person name="Israni S."/>
            <person name="Dalin E."/>
            <person name="Tice H."/>
            <person name="Pitluck S."/>
            <person name="Chain P."/>
            <person name="Malfatti S."/>
            <person name="Shin M."/>
            <person name="Vergez L."/>
            <person name="Schmutz J."/>
            <person name="Larimer F."/>
            <person name="Land M."/>
            <person name="Hauser L."/>
            <person name="Pelletier D.A."/>
            <person name="Kyrpides N."/>
            <person name="Kim E."/>
            <person name="Harwood C.S."/>
            <person name="Oda Y."/>
            <person name="Richardson P."/>
        </authorList>
    </citation>
    <scope>NUCLEOTIDE SEQUENCE [LARGE SCALE GENOMIC DNA]</scope>
    <source>
        <strain evidence="2">BisA53</strain>
    </source>
</reference>
<dbReference type="OrthoDB" id="8246446at2"/>
<organism evidence="2">
    <name type="scientific">Rhodopseudomonas palustris (strain BisA53)</name>
    <dbReference type="NCBI Taxonomy" id="316055"/>
    <lineage>
        <taxon>Bacteria</taxon>
        <taxon>Pseudomonadati</taxon>
        <taxon>Pseudomonadota</taxon>
        <taxon>Alphaproteobacteria</taxon>
        <taxon>Hyphomicrobiales</taxon>
        <taxon>Nitrobacteraceae</taxon>
        <taxon>Rhodopseudomonas</taxon>
    </lineage>
</organism>
<dbReference type="STRING" id="316055.RPE_1844"/>
<protein>
    <submittedName>
        <fullName evidence="2">Uncharacterized protein</fullName>
    </submittedName>
</protein>
<dbReference type="AlphaFoldDB" id="Q07QJ2"/>
<proteinExistence type="predicted"/>
<sequence>MAYALFSGDDRISKTYPTEASVWKHARESGLVIDVEPQGGAPTPRRILDAGYEIRACRPEPGENPENNEREAREQRDYQLS</sequence>
<name>Q07QJ2_RHOP5</name>
<dbReference type="EMBL" id="CP000463">
    <property type="protein sequence ID" value="ABJ05792.1"/>
    <property type="molecule type" value="Genomic_DNA"/>
</dbReference>
<evidence type="ECO:0000256" key="1">
    <source>
        <dbReference type="SAM" id="MobiDB-lite"/>
    </source>
</evidence>